<evidence type="ECO:0000313" key="1">
    <source>
        <dbReference type="EMBL" id="KAG0578694.1"/>
    </source>
</evidence>
<dbReference type="AlphaFoldDB" id="A0A8T0I5F5"/>
<gene>
    <name evidence="1" type="ORF">KC19_4G042900</name>
</gene>
<comment type="caution">
    <text evidence="1">The sequence shown here is derived from an EMBL/GenBank/DDBJ whole genome shotgun (WGS) entry which is preliminary data.</text>
</comment>
<reference evidence="1" key="1">
    <citation type="submission" date="2020-06" db="EMBL/GenBank/DDBJ databases">
        <title>WGS assembly of Ceratodon purpureus strain R40.</title>
        <authorList>
            <person name="Carey S.B."/>
            <person name="Jenkins J."/>
            <person name="Shu S."/>
            <person name="Lovell J.T."/>
            <person name="Sreedasyam A."/>
            <person name="Maumus F."/>
            <person name="Tiley G.P."/>
            <person name="Fernandez-Pozo N."/>
            <person name="Barry K."/>
            <person name="Chen C."/>
            <person name="Wang M."/>
            <person name="Lipzen A."/>
            <person name="Daum C."/>
            <person name="Saski C.A."/>
            <person name="Payton A.C."/>
            <person name="Mcbreen J.C."/>
            <person name="Conrad R.E."/>
            <person name="Kollar L.M."/>
            <person name="Olsson S."/>
            <person name="Huttunen S."/>
            <person name="Landis J.B."/>
            <person name="Wickett N.J."/>
            <person name="Johnson M.G."/>
            <person name="Rensing S.A."/>
            <person name="Grimwood J."/>
            <person name="Schmutz J."/>
            <person name="Mcdaniel S.F."/>
        </authorList>
    </citation>
    <scope>NUCLEOTIDE SEQUENCE</scope>
    <source>
        <strain evidence="1">R40</strain>
    </source>
</reference>
<sequence length="57" mass="6507">MLKAYRRFILYDNIISLTPSVLMQSVNQPVSLYARYFTSSRSVGDAQLAVRRCSGFD</sequence>
<dbReference type="EMBL" id="CM026424">
    <property type="protein sequence ID" value="KAG0578694.1"/>
    <property type="molecule type" value="Genomic_DNA"/>
</dbReference>
<protein>
    <submittedName>
        <fullName evidence="1">Uncharacterized protein</fullName>
    </submittedName>
</protein>
<keyword evidence="2" id="KW-1185">Reference proteome</keyword>
<evidence type="ECO:0000313" key="2">
    <source>
        <dbReference type="Proteomes" id="UP000822688"/>
    </source>
</evidence>
<organism evidence="1 2">
    <name type="scientific">Ceratodon purpureus</name>
    <name type="common">Fire moss</name>
    <name type="synonym">Dicranum purpureum</name>
    <dbReference type="NCBI Taxonomy" id="3225"/>
    <lineage>
        <taxon>Eukaryota</taxon>
        <taxon>Viridiplantae</taxon>
        <taxon>Streptophyta</taxon>
        <taxon>Embryophyta</taxon>
        <taxon>Bryophyta</taxon>
        <taxon>Bryophytina</taxon>
        <taxon>Bryopsida</taxon>
        <taxon>Dicranidae</taxon>
        <taxon>Pseudoditrichales</taxon>
        <taxon>Ditrichaceae</taxon>
        <taxon>Ceratodon</taxon>
    </lineage>
</organism>
<accession>A0A8T0I5F5</accession>
<name>A0A8T0I5F5_CERPU</name>
<proteinExistence type="predicted"/>
<dbReference type="Proteomes" id="UP000822688">
    <property type="component" value="Chromosome 4"/>
</dbReference>